<organism evidence="2 3">
    <name type="scientific">Clostridium collagenovorans DSM 3089</name>
    <dbReference type="NCBI Taxonomy" id="1121306"/>
    <lineage>
        <taxon>Bacteria</taxon>
        <taxon>Bacillati</taxon>
        <taxon>Bacillota</taxon>
        <taxon>Clostridia</taxon>
        <taxon>Eubacteriales</taxon>
        <taxon>Clostridiaceae</taxon>
        <taxon>Clostridium</taxon>
    </lineage>
</organism>
<proteinExistence type="predicted"/>
<dbReference type="OrthoDB" id="9801679at2"/>
<dbReference type="SUPFAM" id="SSF89550">
    <property type="entry name" value="PHP domain-like"/>
    <property type="match status" value="1"/>
</dbReference>
<feature type="domain" description="Polymerase/histidinol phosphatase N-terminal" evidence="1">
    <location>
        <begin position="22"/>
        <end position="109"/>
    </location>
</feature>
<dbReference type="NCBIfam" id="NF038032">
    <property type="entry name" value="CehA_McbA_metalo"/>
    <property type="match status" value="1"/>
</dbReference>
<keyword evidence="3" id="KW-1185">Reference proteome</keyword>
<accession>A0A1M5XAN1</accession>
<dbReference type="EMBL" id="FQXP01000007">
    <property type="protein sequence ID" value="SHH96263.1"/>
    <property type="molecule type" value="Genomic_DNA"/>
</dbReference>
<evidence type="ECO:0000313" key="2">
    <source>
        <dbReference type="EMBL" id="SHH96263.1"/>
    </source>
</evidence>
<dbReference type="Gene3D" id="3.20.20.140">
    <property type="entry name" value="Metal-dependent hydrolases"/>
    <property type="match status" value="1"/>
</dbReference>
<dbReference type="RefSeq" id="WP_072831982.1">
    <property type="nucleotide sequence ID" value="NZ_FQXP01000007.1"/>
</dbReference>
<dbReference type="GO" id="GO:0035312">
    <property type="term" value="F:5'-3' DNA exonuclease activity"/>
    <property type="evidence" value="ECO:0007669"/>
    <property type="project" value="TreeGrafter"/>
</dbReference>
<gene>
    <name evidence="2" type="ORF">SAMN02745196_02117</name>
</gene>
<evidence type="ECO:0000313" key="3">
    <source>
        <dbReference type="Proteomes" id="UP000184526"/>
    </source>
</evidence>
<name>A0A1M5XAN1_9CLOT</name>
<dbReference type="STRING" id="1121306.SAMN02745196_02117"/>
<evidence type="ECO:0000259" key="1">
    <source>
        <dbReference type="SMART" id="SM00481"/>
    </source>
</evidence>
<sequence>MSKHKKKNKNESKSKKLKFYFGIPHSHTAYSSGKGTPYEAYKYARKKGLDYLVITDHCKPLRGKIKESECKKFNYDKNDTRWVATQNEADEKNKKDFLALSGYEISTDYFGHMNVYNCEEVVHGKYKSKNCILKWCEEHPESILCINHPSNKVTKLPYSDELNKYINFVEVGNGIEPYKYIRREKIYYELLDKGWEIGALNGQDNHKANWGDTENLTVVLMYKINKNDFIKALKNRNTYSTESKNLRLYFTINNNLMGSIINIKEDEKLEFYISIEDKKCDIIKIEIISNNSIIIKTITVNGKGFREKFFINQECSKNWYVVRVTQNSNKIAISSPIFVYRVN</sequence>
<dbReference type="InterPro" id="IPR016195">
    <property type="entry name" value="Pol/histidinol_Pase-like"/>
</dbReference>
<dbReference type="AlphaFoldDB" id="A0A1M5XAN1"/>
<dbReference type="Proteomes" id="UP000184526">
    <property type="component" value="Unassembled WGS sequence"/>
</dbReference>
<dbReference type="PANTHER" id="PTHR42924">
    <property type="entry name" value="EXONUCLEASE"/>
    <property type="match status" value="1"/>
</dbReference>
<dbReference type="InterPro" id="IPR052018">
    <property type="entry name" value="PHP_domain"/>
</dbReference>
<protein>
    <recommendedName>
        <fullName evidence="1">Polymerase/histidinol phosphatase N-terminal domain-containing protein</fullName>
    </recommendedName>
</protein>
<dbReference type="InterPro" id="IPR003141">
    <property type="entry name" value="Pol/His_phosphatase_N"/>
</dbReference>
<dbReference type="GO" id="GO:0004534">
    <property type="term" value="F:5'-3' RNA exonuclease activity"/>
    <property type="evidence" value="ECO:0007669"/>
    <property type="project" value="TreeGrafter"/>
</dbReference>
<dbReference type="SMART" id="SM00481">
    <property type="entry name" value="POLIIIAc"/>
    <property type="match status" value="1"/>
</dbReference>
<dbReference type="PANTHER" id="PTHR42924:SF3">
    <property type="entry name" value="POLYMERASE_HISTIDINOL PHOSPHATASE N-TERMINAL DOMAIN-CONTAINING PROTEIN"/>
    <property type="match status" value="1"/>
</dbReference>
<reference evidence="2 3" key="1">
    <citation type="submission" date="2016-11" db="EMBL/GenBank/DDBJ databases">
        <authorList>
            <person name="Jaros S."/>
            <person name="Januszkiewicz K."/>
            <person name="Wedrychowicz H."/>
        </authorList>
    </citation>
    <scope>NUCLEOTIDE SEQUENCE [LARGE SCALE GENOMIC DNA]</scope>
    <source>
        <strain evidence="2 3">DSM 3089</strain>
    </source>
</reference>